<feature type="region of interest" description="Disordered" evidence="1">
    <location>
        <begin position="100"/>
        <end position="120"/>
    </location>
</feature>
<dbReference type="EMBL" id="LT629765">
    <property type="protein sequence ID" value="SDR96765.1"/>
    <property type="molecule type" value="Genomic_DNA"/>
</dbReference>
<keyword evidence="2" id="KW-0812">Transmembrane</keyword>
<feature type="transmembrane region" description="Helical" evidence="2">
    <location>
        <begin position="78"/>
        <end position="98"/>
    </location>
</feature>
<name>A0A1H1NDD2_9CORY</name>
<proteinExistence type="predicted"/>
<reference evidence="3 4" key="1">
    <citation type="submission" date="2016-10" db="EMBL/GenBank/DDBJ databases">
        <authorList>
            <person name="de Groot N.N."/>
        </authorList>
    </citation>
    <scope>NUCLEOTIDE SEQUENCE [LARGE SCALE GENOMIC DNA]</scope>
    <source>
        <strain evidence="3 4">DSM 45434</strain>
    </source>
</reference>
<evidence type="ECO:0000256" key="1">
    <source>
        <dbReference type="SAM" id="MobiDB-lite"/>
    </source>
</evidence>
<dbReference type="AlphaFoldDB" id="A0A1H1NDD2"/>
<dbReference type="Proteomes" id="UP000182237">
    <property type="component" value="Chromosome I"/>
</dbReference>
<evidence type="ECO:0000256" key="2">
    <source>
        <dbReference type="SAM" id="Phobius"/>
    </source>
</evidence>
<keyword evidence="4" id="KW-1185">Reference proteome</keyword>
<evidence type="ECO:0000313" key="4">
    <source>
        <dbReference type="Proteomes" id="UP000182237"/>
    </source>
</evidence>
<accession>A0A1H1NDD2</accession>
<evidence type="ECO:0000313" key="3">
    <source>
        <dbReference type="EMBL" id="SDR96765.1"/>
    </source>
</evidence>
<keyword evidence="2" id="KW-0472">Membrane</keyword>
<gene>
    <name evidence="3" type="ORF">SAMN04488539_0739</name>
</gene>
<protein>
    <submittedName>
        <fullName evidence="3">Uncharacterized protein</fullName>
    </submittedName>
</protein>
<organism evidence="3 4">
    <name type="scientific">Corynebacterium timonense</name>
    <dbReference type="NCBI Taxonomy" id="441500"/>
    <lineage>
        <taxon>Bacteria</taxon>
        <taxon>Bacillati</taxon>
        <taxon>Actinomycetota</taxon>
        <taxon>Actinomycetes</taxon>
        <taxon>Mycobacteriales</taxon>
        <taxon>Corynebacteriaceae</taxon>
        <taxon>Corynebacterium</taxon>
    </lineage>
</organism>
<sequence>MTIIAPRHTAVAPNNAQRSRCPVPAAVWDIPDVSVRNARGGAVRSLGGDVRTGDCSNEGPDSVQGTVHLSRHESRASALMGAGFGLALLVGSALGGILDTSPEPAVPASAPSTSFATSGR</sequence>
<keyword evidence="2" id="KW-1133">Transmembrane helix</keyword>